<gene>
    <name evidence="1" type="ORF">PA6_005_02270</name>
</gene>
<evidence type="ECO:0000313" key="1">
    <source>
        <dbReference type="EMBL" id="GAD61338.1"/>
    </source>
</evidence>
<evidence type="ECO:0000313" key="2">
    <source>
        <dbReference type="Proteomes" id="UP000016560"/>
    </source>
</evidence>
<sequence>MTRLQPTIDLSYGEQEVLQRILAEPRKIADALAPDDVREHSRIIGVLEEVAAAFAEVFFHVVEQLPDPEPEQTQQQSRRMSQ</sequence>
<dbReference type="EMBL" id="BATI01000005">
    <property type="protein sequence ID" value="GAD61338.1"/>
    <property type="molecule type" value="Genomic_DNA"/>
</dbReference>
<protein>
    <submittedName>
        <fullName evidence="1">Uncharacterized protein</fullName>
    </submittedName>
</protein>
<proteinExistence type="predicted"/>
<comment type="caution">
    <text evidence="1">The sequence shown here is derived from an EMBL/GenBank/DDBJ whole genome shotgun (WGS) entry which is preliminary data.</text>
</comment>
<keyword evidence="2" id="KW-1185">Reference proteome</keyword>
<dbReference type="eggNOG" id="ENOG5031HD2">
    <property type="taxonomic scope" value="Bacteria"/>
</dbReference>
<dbReference type="RefSeq" id="WP_021699432.1">
    <property type="nucleotide sequence ID" value="NZ_BATI01000005.1"/>
</dbReference>
<dbReference type="AlphaFoldDB" id="U3B368"/>
<name>U3B368_AQUA1</name>
<dbReference type="Proteomes" id="UP000016560">
    <property type="component" value="Unassembled WGS sequence"/>
</dbReference>
<dbReference type="OrthoDB" id="6905397at2"/>
<reference evidence="1" key="1">
    <citation type="submission" date="2024-09" db="EMBL/GenBank/DDBJ databases">
        <title>Whole genome shotgun sequence of Pseudomonas alcaligenes NBRC 14159.</title>
        <authorList>
            <person name="Yoshida I."/>
            <person name="Hosoyama A."/>
            <person name="Tsuchikane K."/>
            <person name="Noguchi M."/>
            <person name="Hirakata S."/>
            <person name="Ando Y."/>
            <person name="Ohji S."/>
            <person name="Yamazoe A."/>
            <person name="Yamazaki S."/>
            <person name="Fujita N."/>
        </authorList>
    </citation>
    <scope>NUCLEOTIDE SEQUENCE</scope>
    <source>
        <strain evidence="1">NBRC 14159</strain>
    </source>
</reference>
<accession>U3B368</accession>
<organism evidence="1 2">
    <name type="scientific">Aquipseudomonas alcaligenes (strain ATCC 14909 / DSM 50342 / CCUG 1425 / JCM 20561 / NBRC 14159 / NCIMB 9945 / NCTC 10367 / 1577)</name>
    <name type="common">Pseudomonas alcaligenes</name>
    <dbReference type="NCBI Taxonomy" id="1215092"/>
    <lineage>
        <taxon>Bacteria</taxon>
        <taxon>Pseudomonadati</taxon>
        <taxon>Pseudomonadota</taxon>
        <taxon>Gammaproteobacteria</taxon>
        <taxon>Pseudomonadales</taxon>
        <taxon>Pseudomonadaceae</taxon>
        <taxon>Aquipseudomonas</taxon>
    </lineage>
</organism>